<accession>A0A2C5Z7M9</accession>
<dbReference type="NCBIfam" id="TIGR02453">
    <property type="entry name" value="TIGR02453 family protein"/>
    <property type="match status" value="1"/>
</dbReference>
<feature type="compositionally biased region" description="Basic and acidic residues" evidence="1">
    <location>
        <begin position="20"/>
        <end position="30"/>
    </location>
</feature>
<keyword evidence="3" id="KW-1185">Reference proteome</keyword>
<evidence type="ECO:0000313" key="3">
    <source>
        <dbReference type="Proteomes" id="UP000226431"/>
    </source>
</evidence>
<evidence type="ECO:0000256" key="1">
    <source>
        <dbReference type="SAM" id="MobiDB-lite"/>
    </source>
</evidence>
<feature type="region of interest" description="Disordered" evidence="1">
    <location>
        <begin position="1"/>
        <end position="110"/>
    </location>
</feature>
<gene>
    <name evidence="2" type="ORF">CDD80_125</name>
</gene>
<dbReference type="Proteomes" id="UP000226431">
    <property type="component" value="Unassembled WGS sequence"/>
</dbReference>
<dbReference type="Pfam" id="PF09365">
    <property type="entry name" value="DUF2461"/>
    <property type="match status" value="1"/>
</dbReference>
<name>A0A2C5Z7M9_9HYPO</name>
<dbReference type="InterPro" id="IPR012808">
    <property type="entry name" value="CHP02453"/>
</dbReference>
<dbReference type="OrthoDB" id="2537769at2759"/>
<dbReference type="AlphaFoldDB" id="A0A2C5Z7M9"/>
<protein>
    <submittedName>
        <fullName evidence="2">Uncharacterized protein</fullName>
    </submittedName>
</protein>
<dbReference type="PANTHER" id="PTHR36452:SF1">
    <property type="entry name" value="DUF2461 DOMAIN-CONTAINING PROTEIN"/>
    <property type="match status" value="1"/>
</dbReference>
<dbReference type="PANTHER" id="PTHR36452">
    <property type="entry name" value="CHROMOSOME 12, WHOLE GENOME SHOTGUN SEQUENCE"/>
    <property type="match status" value="1"/>
</dbReference>
<dbReference type="STRING" id="2004952.A0A2C5Z7M9"/>
<reference evidence="2 3" key="1">
    <citation type="submission" date="2017-06" db="EMBL/GenBank/DDBJ databases">
        <title>Ant-infecting Ophiocordyceps genomes reveal a high diversity of potential behavioral manipulation genes and a possible major role for enterotoxins.</title>
        <authorList>
            <person name="De Bekker C."/>
            <person name="Evans H.C."/>
            <person name="Brachmann A."/>
            <person name="Hughes D.P."/>
        </authorList>
    </citation>
    <scope>NUCLEOTIDE SEQUENCE [LARGE SCALE GENOMIC DNA]</scope>
    <source>
        <strain evidence="2 3">Map16</strain>
    </source>
</reference>
<comment type="caution">
    <text evidence="2">The sequence shown here is derived from an EMBL/GenBank/DDBJ whole genome shotgun (WGS) entry which is preliminary data.</text>
</comment>
<feature type="compositionally biased region" description="Acidic residues" evidence="1">
    <location>
        <begin position="57"/>
        <end position="103"/>
    </location>
</feature>
<proteinExistence type="predicted"/>
<evidence type="ECO:0000313" key="2">
    <source>
        <dbReference type="EMBL" id="PHH77855.1"/>
    </source>
</evidence>
<organism evidence="2 3">
    <name type="scientific">Ophiocordyceps camponoti-rufipedis</name>
    <dbReference type="NCBI Taxonomy" id="2004952"/>
    <lineage>
        <taxon>Eukaryota</taxon>
        <taxon>Fungi</taxon>
        <taxon>Dikarya</taxon>
        <taxon>Ascomycota</taxon>
        <taxon>Pezizomycotina</taxon>
        <taxon>Sordariomycetes</taxon>
        <taxon>Hypocreomycetidae</taxon>
        <taxon>Hypocreales</taxon>
        <taxon>Ophiocordycipitaceae</taxon>
        <taxon>Ophiocordyceps</taxon>
    </lineage>
</organism>
<sequence>MAPRKQTAPKPAASRRRSKRLSEASPKRYLEEEEEVRPAKRRVKAVVEDGDGWVGGDGEDEGEGEGEYDGDGDEGEGEGEGEGEDDVDDENDENDENDEDDEDKPPKVEIIPLEKLRDEGGVAYKDETVHPNTTLFLTDLQANNKRPWLKAHDGEYRRALKDWNSFVACVTERVIAVDDTVPELPIKDIVFRIHRDIRFSKDPTPYKPYFSAAWSRTGRKGPYASYYLHLQPGHSFIGGGLWSPSSQALGRLRASIHAEPERWREVLGGRELKRCFLGGGEEETWEEMQTWEAVGTFWMRNSLTALKGYDSNHPDIELLKLKRFAVTTSIKDGVLGRGGLVLE</sequence>
<dbReference type="EMBL" id="NJES01000101">
    <property type="protein sequence ID" value="PHH77855.1"/>
    <property type="molecule type" value="Genomic_DNA"/>
</dbReference>